<dbReference type="InterPro" id="IPR003749">
    <property type="entry name" value="ThiS/MoaD-like"/>
</dbReference>
<dbReference type="SUPFAM" id="SSF54285">
    <property type="entry name" value="MoaD/ThiS"/>
    <property type="match status" value="1"/>
</dbReference>
<protein>
    <submittedName>
        <fullName evidence="1">Thiamin biosynthesis protein</fullName>
    </submittedName>
</protein>
<proteinExistence type="predicted"/>
<evidence type="ECO:0000313" key="2">
    <source>
        <dbReference type="Proteomes" id="UP000502377"/>
    </source>
</evidence>
<dbReference type="Pfam" id="PF02597">
    <property type="entry name" value="ThiS"/>
    <property type="match status" value="1"/>
</dbReference>
<dbReference type="InterPro" id="IPR016155">
    <property type="entry name" value="Mopterin_synth/thiamin_S_b"/>
</dbReference>
<reference evidence="1 2" key="1">
    <citation type="submission" date="2016-07" db="EMBL/GenBank/DDBJ databases">
        <title>Comparative genomics of the Campylobacter concisus group.</title>
        <authorList>
            <person name="Miller W.G."/>
            <person name="Yee E."/>
            <person name="Chapman M.H."/>
            <person name="Huynh S."/>
            <person name="Bono J.L."/>
            <person name="On S.L.W."/>
            <person name="StLeger J."/>
            <person name="Foster G."/>
            <person name="Parker C.T."/>
        </authorList>
    </citation>
    <scope>NUCLEOTIDE SEQUENCE [LARGE SCALE GENOMIC DNA]</scope>
    <source>
        <strain evidence="1 2">ATCC 33238</strain>
    </source>
</reference>
<dbReference type="PANTHER" id="PTHR34472:SF1">
    <property type="entry name" value="SULFUR CARRIER PROTEIN THIS"/>
    <property type="match status" value="1"/>
</dbReference>
<dbReference type="Proteomes" id="UP000502377">
    <property type="component" value="Chromosome"/>
</dbReference>
<evidence type="ECO:0000313" key="1">
    <source>
        <dbReference type="EMBL" id="QCD46709.1"/>
    </source>
</evidence>
<name>A0A6G5QM66_CAMRE</name>
<dbReference type="AlphaFoldDB" id="A0A6G5QM66"/>
<dbReference type="NCBIfam" id="TIGR01683">
    <property type="entry name" value="thiS"/>
    <property type="match status" value="1"/>
</dbReference>
<dbReference type="EMBL" id="CP012543">
    <property type="protein sequence ID" value="QCD46709.1"/>
    <property type="molecule type" value="Genomic_DNA"/>
</dbReference>
<dbReference type="InterPro" id="IPR012675">
    <property type="entry name" value="Beta-grasp_dom_sf"/>
</dbReference>
<dbReference type="KEGG" id="crx:CRECT_1043"/>
<dbReference type="CDD" id="cd00565">
    <property type="entry name" value="Ubl_ThiS"/>
    <property type="match status" value="1"/>
</dbReference>
<dbReference type="PANTHER" id="PTHR34472">
    <property type="entry name" value="SULFUR CARRIER PROTEIN THIS"/>
    <property type="match status" value="1"/>
</dbReference>
<dbReference type="Gene3D" id="3.10.20.30">
    <property type="match status" value="1"/>
</dbReference>
<gene>
    <name evidence="1" type="primary">thiS</name>
    <name evidence="1" type="ORF">CRECT_1043</name>
</gene>
<dbReference type="RefSeq" id="WP_039888537.1">
    <property type="nucleotide sequence ID" value="NZ_CP012543.1"/>
</dbReference>
<sequence length="64" mass="6820">MLKINGKDEGEFIGKTVAQLLAAKGLKPERIAVELNGEILPKDKFDAVLRDGDSAEIVHFVGGG</sequence>
<accession>A0A6G5QM66</accession>
<dbReference type="InterPro" id="IPR010035">
    <property type="entry name" value="Thi_S"/>
</dbReference>
<organism evidence="1 2">
    <name type="scientific">Campylobacter rectus</name>
    <name type="common">Wolinella recta</name>
    <dbReference type="NCBI Taxonomy" id="203"/>
    <lineage>
        <taxon>Bacteria</taxon>
        <taxon>Pseudomonadati</taxon>
        <taxon>Campylobacterota</taxon>
        <taxon>Epsilonproteobacteria</taxon>
        <taxon>Campylobacterales</taxon>
        <taxon>Campylobacteraceae</taxon>
        <taxon>Campylobacter</taxon>
    </lineage>
</organism>